<keyword evidence="2" id="KW-1185">Reference proteome</keyword>
<dbReference type="AlphaFoldDB" id="A0A2P9AIE5"/>
<gene>
    <name evidence="1" type="ORF">BQ8482_180142</name>
</gene>
<evidence type="ECO:0000313" key="2">
    <source>
        <dbReference type="Proteomes" id="UP000245698"/>
    </source>
</evidence>
<reference evidence="2" key="1">
    <citation type="submission" date="2016-12" db="EMBL/GenBank/DDBJ databases">
        <authorList>
            <person name="Brunel B."/>
        </authorList>
    </citation>
    <scope>NUCLEOTIDE SEQUENCE [LARGE SCALE GENOMIC DNA]</scope>
</reference>
<sequence>MVSRTVNDERLSKRFLQAAAESALMGRLRAMSGMASG</sequence>
<organism evidence="1 2">
    <name type="scientific">Mesorhizobium delmotii</name>
    <dbReference type="NCBI Taxonomy" id="1631247"/>
    <lineage>
        <taxon>Bacteria</taxon>
        <taxon>Pseudomonadati</taxon>
        <taxon>Pseudomonadota</taxon>
        <taxon>Alphaproteobacteria</taxon>
        <taxon>Hyphomicrobiales</taxon>
        <taxon>Phyllobacteriaceae</taxon>
        <taxon>Mesorhizobium</taxon>
    </lineage>
</organism>
<dbReference type="EMBL" id="FUIG01000024">
    <property type="protein sequence ID" value="SJM30914.1"/>
    <property type="molecule type" value="Genomic_DNA"/>
</dbReference>
<accession>A0A2P9AIE5</accession>
<name>A0A2P9AIE5_9HYPH</name>
<dbReference type="Proteomes" id="UP000245698">
    <property type="component" value="Unassembled WGS sequence"/>
</dbReference>
<protein>
    <submittedName>
        <fullName evidence="1">Uncharacterized protein</fullName>
    </submittedName>
</protein>
<proteinExistence type="predicted"/>
<evidence type="ECO:0000313" key="1">
    <source>
        <dbReference type="EMBL" id="SJM30914.1"/>
    </source>
</evidence>